<dbReference type="InterPro" id="IPR044159">
    <property type="entry name" value="IQM"/>
</dbReference>
<dbReference type="AlphaFoldDB" id="A0A398CMV2"/>
<evidence type="ECO:0000256" key="3">
    <source>
        <dbReference type="SAM" id="MobiDB-lite"/>
    </source>
</evidence>
<feature type="compositionally biased region" description="Basic and acidic residues" evidence="3">
    <location>
        <begin position="534"/>
        <end position="549"/>
    </location>
</feature>
<feature type="region of interest" description="Disordered" evidence="3">
    <location>
        <begin position="1"/>
        <end position="90"/>
    </location>
</feature>
<protein>
    <submittedName>
        <fullName evidence="4">Uncharacterized protein</fullName>
    </submittedName>
</protein>
<name>A0A398CMV2_9BACL</name>
<dbReference type="Proteomes" id="UP000266340">
    <property type="component" value="Unassembled WGS sequence"/>
</dbReference>
<organism evidence="4 5">
    <name type="scientific">Cohnella faecalis</name>
    <dbReference type="NCBI Taxonomy" id="2315694"/>
    <lineage>
        <taxon>Bacteria</taxon>
        <taxon>Bacillati</taxon>
        <taxon>Bacillota</taxon>
        <taxon>Bacilli</taxon>
        <taxon>Bacillales</taxon>
        <taxon>Paenibacillaceae</taxon>
        <taxon>Cohnella</taxon>
    </lineage>
</organism>
<feature type="compositionally biased region" description="Low complexity" evidence="3">
    <location>
        <begin position="73"/>
        <end position="90"/>
    </location>
</feature>
<keyword evidence="5" id="KW-1185">Reference proteome</keyword>
<dbReference type="PANTHER" id="PTHR31250">
    <property type="entry name" value="IQ DOMAIN-CONTAINING PROTEIN IQM3"/>
    <property type="match status" value="1"/>
</dbReference>
<evidence type="ECO:0000313" key="4">
    <source>
        <dbReference type="EMBL" id="RIE03570.1"/>
    </source>
</evidence>
<comment type="subcellular location">
    <subcellularLocation>
        <location evidence="1">Cytoplasm</location>
    </subcellularLocation>
</comment>
<dbReference type="OrthoDB" id="2677932at2"/>
<evidence type="ECO:0000256" key="2">
    <source>
        <dbReference type="ARBA" id="ARBA00022490"/>
    </source>
</evidence>
<dbReference type="PANTHER" id="PTHR31250:SF27">
    <property type="entry name" value="IQ DOMAIN-CONTAINING PROTEIN IQM5"/>
    <property type="match status" value="1"/>
</dbReference>
<comment type="caution">
    <text evidence="4">The sequence shown here is derived from an EMBL/GenBank/DDBJ whole genome shotgun (WGS) entry which is preliminary data.</text>
</comment>
<keyword evidence="2" id="KW-0963">Cytoplasm</keyword>
<reference evidence="4 5" key="1">
    <citation type="submission" date="2018-09" db="EMBL/GenBank/DDBJ databases">
        <title>Cohnella cavernae sp. nov., isolated from a karst cave.</title>
        <authorList>
            <person name="Zhu H."/>
        </authorList>
    </citation>
    <scope>NUCLEOTIDE SEQUENCE [LARGE SCALE GENOMIC DNA]</scope>
    <source>
        <strain evidence="4 5">K2E09-144</strain>
    </source>
</reference>
<feature type="region of interest" description="Disordered" evidence="3">
    <location>
        <begin position="526"/>
        <end position="585"/>
    </location>
</feature>
<proteinExistence type="predicted"/>
<sequence length="648" mass="66206">MPRARSNAVSGSNAPFIGARPSGGAQRGPLSIGSQRQQQPALQMQEEIGNQATMDAMTAPASDGYVDFPPAAPSAGPDSAPAAPAASPSAAAPLPPGYVDYLPLGGSASAPAAPAASPSAAAPLPSGYADYLPLGGSASAPAAPAASPSAAAPLPSGYADYLPLGGSASAPAASPSAAAPLPPGYADYLPLGGSASAPAAPAASPSAAAPLPPGYVDYLPLGGSASAPAAPAASPSAAAPLPPGYVDYLPLGGGAASAPAAPAAPAPQASVAAAPQSPVQSAPAPAEGFKMKEMEASMPAFDSQLFPPHPHMHTALPSTTFYADDQELAPYARGFDAQGKMINADGSGPLSTIGAERPAALGAKGDRHIFTMDEGGSFHTADAIKENKTRSSEALAAGQSEMERFHHSSFHSGNDVAGAGELQIRDGQVEMVSDASGHYRPGSEQMMQTVQQLGRNNVSMERLGVEFIGKQRSQDENGAWKTEKNLQASAMEMLGYENHASVKDTERNMRAAHAKKDGVMQELLSKAASSPDGHSLKPSDIKPKPRPEEAASPMPSAPVASEAPTPQQSAPVEDHVYDSPDSESYIAYNNIEAEARENEAEQAPDNHTYDVVEENPYNNVYESPAQEVEAEEMPGSPVYDLIEEHTYN</sequence>
<gene>
    <name evidence="4" type="ORF">D3H35_11065</name>
</gene>
<dbReference type="GO" id="GO:0005737">
    <property type="term" value="C:cytoplasm"/>
    <property type="evidence" value="ECO:0007669"/>
    <property type="project" value="UniProtKB-SubCell"/>
</dbReference>
<feature type="compositionally biased region" description="Low complexity" evidence="3">
    <location>
        <begin position="550"/>
        <end position="564"/>
    </location>
</feature>
<accession>A0A398CMV2</accession>
<dbReference type="RefSeq" id="WP_119149297.1">
    <property type="nucleotide sequence ID" value="NZ_JBHSOV010000021.1"/>
</dbReference>
<evidence type="ECO:0000256" key="1">
    <source>
        <dbReference type="ARBA" id="ARBA00004496"/>
    </source>
</evidence>
<dbReference type="EMBL" id="QXJM01000036">
    <property type="protein sequence ID" value="RIE03570.1"/>
    <property type="molecule type" value="Genomic_DNA"/>
</dbReference>
<feature type="region of interest" description="Disordered" evidence="3">
    <location>
        <begin position="625"/>
        <end position="648"/>
    </location>
</feature>
<feature type="compositionally biased region" description="Polar residues" evidence="3">
    <location>
        <begin position="32"/>
        <end position="53"/>
    </location>
</feature>
<evidence type="ECO:0000313" key="5">
    <source>
        <dbReference type="Proteomes" id="UP000266340"/>
    </source>
</evidence>